<evidence type="ECO:0000313" key="2">
    <source>
        <dbReference type="Proteomes" id="UP000664032"/>
    </source>
</evidence>
<evidence type="ECO:0000313" key="1">
    <source>
        <dbReference type="EMBL" id="KAH9477558.1"/>
    </source>
</evidence>
<gene>
    <name evidence="1" type="ORF">JR316_0009780</name>
</gene>
<comment type="caution">
    <text evidence="1">The sequence shown here is derived from an EMBL/GenBank/DDBJ whole genome shotgun (WGS) entry which is preliminary data.</text>
</comment>
<dbReference type="EMBL" id="JAFIQS020000009">
    <property type="protein sequence ID" value="KAH9477558.1"/>
    <property type="molecule type" value="Genomic_DNA"/>
</dbReference>
<reference evidence="1" key="1">
    <citation type="submission" date="2021-10" db="EMBL/GenBank/DDBJ databases">
        <title>Psilocybe cubensis genome.</title>
        <authorList>
            <person name="Mckernan K.J."/>
            <person name="Crawford S."/>
            <person name="Trippe A."/>
            <person name="Kane L.T."/>
            <person name="Mclaughlin S."/>
        </authorList>
    </citation>
    <scope>NUCLEOTIDE SEQUENCE</scope>
    <source>
        <strain evidence="1">MGC-MH-2018</strain>
    </source>
</reference>
<accession>A0ACB8GPA5</accession>
<keyword evidence="2" id="KW-1185">Reference proteome</keyword>
<proteinExistence type="predicted"/>
<protein>
    <submittedName>
        <fullName evidence="1">Uncharacterized protein</fullName>
    </submittedName>
</protein>
<name>A0ACB8GPA5_PSICU</name>
<dbReference type="Proteomes" id="UP000664032">
    <property type="component" value="Unassembled WGS sequence"/>
</dbReference>
<sequence>MESVSQFRFRLSCPLAVNIFNPYRGFEALYSSEFKAALTLRRVHMEFKSVNTLGSPFELVHKRQDDDEL</sequence>
<organism evidence="1 2">
    <name type="scientific">Psilocybe cubensis</name>
    <name type="common">Psychedelic mushroom</name>
    <name type="synonym">Stropharia cubensis</name>
    <dbReference type="NCBI Taxonomy" id="181762"/>
    <lineage>
        <taxon>Eukaryota</taxon>
        <taxon>Fungi</taxon>
        <taxon>Dikarya</taxon>
        <taxon>Basidiomycota</taxon>
        <taxon>Agaricomycotina</taxon>
        <taxon>Agaricomycetes</taxon>
        <taxon>Agaricomycetidae</taxon>
        <taxon>Agaricales</taxon>
        <taxon>Agaricineae</taxon>
        <taxon>Strophariaceae</taxon>
        <taxon>Psilocybe</taxon>
    </lineage>
</organism>